<dbReference type="GeneID" id="92029542"/>
<keyword evidence="3" id="KW-1185">Reference proteome</keyword>
<name>A0ABR1LC21_9PEZI</name>
<evidence type="ECO:0000313" key="2">
    <source>
        <dbReference type="EMBL" id="KAK7532797.1"/>
    </source>
</evidence>
<evidence type="ECO:0000256" key="1">
    <source>
        <dbReference type="SAM" id="MobiDB-lite"/>
    </source>
</evidence>
<evidence type="ECO:0000313" key="3">
    <source>
        <dbReference type="Proteomes" id="UP001360953"/>
    </source>
</evidence>
<protein>
    <submittedName>
        <fullName evidence="2">Uncharacterized protein</fullName>
    </submittedName>
</protein>
<dbReference type="RefSeq" id="XP_066652190.1">
    <property type="nucleotide sequence ID" value="XM_066796636.1"/>
</dbReference>
<organism evidence="2 3">
    <name type="scientific">Phyllosticta citribraziliensis</name>
    <dbReference type="NCBI Taxonomy" id="989973"/>
    <lineage>
        <taxon>Eukaryota</taxon>
        <taxon>Fungi</taxon>
        <taxon>Dikarya</taxon>
        <taxon>Ascomycota</taxon>
        <taxon>Pezizomycotina</taxon>
        <taxon>Dothideomycetes</taxon>
        <taxon>Dothideomycetes incertae sedis</taxon>
        <taxon>Botryosphaeriales</taxon>
        <taxon>Phyllostictaceae</taxon>
        <taxon>Phyllosticta</taxon>
    </lineage>
</organism>
<reference evidence="2 3" key="1">
    <citation type="submission" date="2024-04" db="EMBL/GenBank/DDBJ databases">
        <title>Phyllosticta paracitricarpa is synonymous to the EU quarantine fungus P. citricarpa based on phylogenomic analyses.</title>
        <authorList>
            <consortium name="Lawrence Berkeley National Laboratory"/>
            <person name="Van ingen-buijs V.A."/>
            <person name="Van westerhoven A.C."/>
            <person name="Haridas S."/>
            <person name="Skiadas P."/>
            <person name="Martin F."/>
            <person name="Groenewald J.Z."/>
            <person name="Crous P.W."/>
            <person name="Seidl M.F."/>
        </authorList>
    </citation>
    <scope>NUCLEOTIDE SEQUENCE [LARGE SCALE GENOMIC DNA]</scope>
    <source>
        <strain evidence="2 3">CPC 17464</strain>
    </source>
</reference>
<proteinExistence type="predicted"/>
<accession>A0ABR1LC21</accession>
<comment type="caution">
    <text evidence="2">The sequence shown here is derived from an EMBL/GenBank/DDBJ whole genome shotgun (WGS) entry which is preliminary data.</text>
</comment>
<feature type="region of interest" description="Disordered" evidence="1">
    <location>
        <begin position="130"/>
        <end position="150"/>
    </location>
</feature>
<gene>
    <name evidence="2" type="ORF">J3D65DRAFT_52084</name>
</gene>
<dbReference type="Proteomes" id="UP001360953">
    <property type="component" value="Unassembled WGS sequence"/>
</dbReference>
<sequence>MAPWPNSTKAEKLSHLELINAKAGDQDIAQIIHRAIAPRNKRGTPMEIWDLSVECLGAIRKLMILDGDVQRHRAALLARVRAPGRATYHRSGAQFLTKKDLDDQVGALCAAEGWTMKQLVAKSRSEGQCRSKQRCKRKADEPVDEPLPKHARTAALEPAHEEEEDNFFADILKVCVRFPGTMILSKVPARAPRTAPPHPAFLALFTGEGGWRSCPNLDFEPAHRAP</sequence>
<dbReference type="EMBL" id="JBBPEH010000010">
    <property type="protein sequence ID" value="KAK7532797.1"/>
    <property type="molecule type" value="Genomic_DNA"/>
</dbReference>